<proteinExistence type="predicted"/>
<sequence>MEKDDFIPDGTVENSVLSETVGQKQYHDIALSREESFSYEGYQVVRREFFSHIHEPSFTFNRFKISLNTACLKQLPDVDYVQILVNSEEKKLAVRPRGEDEKDTVLWCTAKGEKCGPRQITCRVFFSKVIQLMDWNPDYRYKMLGKLIQSGDEQLLVFDLTETEVYQRVLSDNDKPRMSRAPIYPTEWQNQFGLPVEEHRKLLQINIFDGYTVFGIKDKPDPQIEPVRAGQPAGEGNNV</sequence>
<dbReference type="AlphaFoldDB" id="A0A644WHH7"/>
<name>A0A644WHH7_9ZZZZ</name>
<reference evidence="1" key="1">
    <citation type="submission" date="2019-08" db="EMBL/GenBank/DDBJ databases">
        <authorList>
            <person name="Kucharzyk K."/>
            <person name="Murdoch R.W."/>
            <person name="Higgins S."/>
            <person name="Loffler F."/>
        </authorList>
    </citation>
    <scope>NUCLEOTIDE SEQUENCE</scope>
</reference>
<gene>
    <name evidence="1" type="ORF">SDC9_49296</name>
</gene>
<organism evidence="1">
    <name type="scientific">bioreactor metagenome</name>
    <dbReference type="NCBI Taxonomy" id="1076179"/>
    <lineage>
        <taxon>unclassified sequences</taxon>
        <taxon>metagenomes</taxon>
        <taxon>ecological metagenomes</taxon>
    </lineage>
</organism>
<accession>A0A644WHH7</accession>
<evidence type="ECO:0000313" key="1">
    <source>
        <dbReference type="EMBL" id="MPM03037.1"/>
    </source>
</evidence>
<dbReference type="EMBL" id="VSSQ01000918">
    <property type="protein sequence ID" value="MPM03037.1"/>
    <property type="molecule type" value="Genomic_DNA"/>
</dbReference>
<comment type="caution">
    <text evidence="1">The sequence shown here is derived from an EMBL/GenBank/DDBJ whole genome shotgun (WGS) entry which is preliminary data.</text>
</comment>
<protein>
    <submittedName>
        <fullName evidence="1">Uncharacterized protein</fullName>
    </submittedName>
</protein>